<dbReference type="Pfam" id="PF24237">
    <property type="entry name" value="INO80E"/>
    <property type="match status" value="1"/>
</dbReference>
<dbReference type="CTD" id="283899"/>
<dbReference type="PANTHER" id="PTHR21812:SF1">
    <property type="entry name" value="INO80 COMPLEX SUBUNIT E"/>
    <property type="match status" value="1"/>
</dbReference>
<dbReference type="InterPro" id="IPR056515">
    <property type="entry name" value="INO80E_N"/>
</dbReference>
<dbReference type="RefSeq" id="XP_004919628.1">
    <property type="nucleotide sequence ID" value="XM_004919571.3"/>
</dbReference>
<dbReference type="KEGG" id="xtr:100169675"/>
<dbReference type="eggNOG" id="ENOG502S1FF">
    <property type="taxonomic scope" value="Eukaryota"/>
</dbReference>
<evidence type="ECO:0000313" key="7">
    <source>
        <dbReference type="RefSeq" id="XP_004919628.1"/>
    </source>
</evidence>
<dbReference type="Proteomes" id="UP000008143">
    <property type="component" value="Chromosome 9"/>
</dbReference>
<dbReference type="InterPro" id="IPR026678">
    <property type="entry name" value="INO80E"/>
</dbReference>
<evidence type="ECO:0000313" key="5">
    <source>
        <dbReference type="Proteomes" id="UP000008143"/>
    </source>
</evidence>
<dbReference type="Ensembl" id="ENSXETT00000119918">
    <property type="protein sequence ID" value="ENSXETP00000116590"/>
    <property type="gene ID" value="ENSXETG00000033211"/>
</dbReference>
<dbReference type="AGR" id="Xenbase:XB-GENE-5715507"/>
<dbReference type="OrthoDB" id="5977486at2759"/>
<dbReference type="EMBL" id="KV460499">
    <property type="protein sequence ID" value="OCA17426.1"/>
    <property type="molecule type" value="Genomic_DNA"/>
</dbReference>
<protein>
    <submittedName>
        <fullName evidence="4 6">INO80 complex subunit E</fullName>
    </submittedName>
</protein>
<feature type="compositionally biased region" description="Low complexity" evidence="1">
    <location>
        <begin position="170"/>
        <end position="200"/>
    </location>
</feature>
<dbReference type="PaxDb" id="8364-ENSXETP00000060852"/>
<feature type="domain" description="INO80 complex subunit E N-terminal" evidence="2">
    <location>
        <begin position="10"/>
        <end position="57"/>
    </location>
</feature>
<keyword evidence="5" id="KW-1185">Reference proteome</keyword>
<reference evidence="6 7" key="5">
    <citation type="submission" date="2025-04" db="UniProtKB">
        <authorList>
            <consortium name="RefSeq"/>
        </authorList>
    </citation>
    <scope>IDENTIFICATION</scope>
    <source>
        <strain evidence="6 7">Nigerian</strain>
        <tissue evidence="6 7">Liver and blood</tissue>
    </source>
</reference>
<dbReference type="GeneTree" id="ENSGT00390000011918"/>
<reference evidence="3" key="1">
    <citation type="submission" date="2009-11" db="EMBL/GenBank/DDBJ databases">
        <authorList>
            <consortium name="US DOE Joint Genome Institute (JGI-PGF)"/>
            <person name="Ottilar R."/>
            <person name="Schmutz J."/>
            <person name="Salamov A."/>
            <person name="Cheng J.F."/>
            <person name="Lucas S."/>
            <person name="Pitluck S."/>
            <person name="Gundlach H."/>
            <person name="Guo Y."/>
            <person name="Haberer G."/>
            <person name="Nasrallah J."/>
            <person name="Mayer K.F.X."/>
            <person name="van de Peer Y."/>
            <person name="Weigel D."/>
            <person name="Grigoriev I.V."/>
        </authorList>
    </citation>
    <scope>NUCLEOTIDE SEQUENCE</scope>
    <source>
        <strain evidence="3">Nigerian</strain>
    </source>
</reference>
<evidence type="ECO:0000313" key="8">
    <source>
        <dbReference type="Xenbase" id="XB-GENE-5715507"/>
    </source>
</evidence>
<dbReference type="Bgee" id="ENSXETG00000033211">
    <property type="expression patterns" value="Expressed in testis and 13 other cell types or tissues"/>
</dbReference>
<accession>A0A1B8Y3A9</accession>
<dbReference type="OMA" id="FSWVPKQ"/>
<dbReference type="Reactome" id="R-XTR-5696394">
    <property type="pathway name" value="DNA Damage Recognition in GG-NER"/>
</dbReference>
<gene>
    <name evidence="4 6 7 8" type="primary">ino80e</name>
    <name evidence="3" type="ORF">XENTR_v90027180mg</name>
</gene>
<reference evidence="4" key="4">
    <citation type="submission" date="2021-03" db="UniProtKB">
        <authorList>
            <consortium name="Ensembl"/>
        </authorList>
    </citation>
    <scope>IDENTIFICATION</scope>
</reference>
<evidence type="ECO:0000256" key="1">
    <source>
        <dbReference type="SAM" id="MobiDB-lite"/>
    </source>
</evidence>
<sequence length="241" mass="26173">MNGQADEEVDYKRKYKNLKRKLKFLIYEQECFQEELRRAQRKLLKVSRDKSFLLDRILQYENVDEDSSDSDVTASSENSDTEGGRGPSTPPTKRKRSPPAGSASPQPPSCTSGLSLHTAGGPYLSAMSSPPYTPFPSEYLAPLPNSTPPKPERAKRDGKNRGVKPKKPKIPLSSSPSCGGVLPFSPRSSSLPPLSSSSKHTPPPTILSTVPQQMFSDGGEGSGDEGPDGDEEDDLVIDIPE</sequence>
<evidence type="ECO:0000259" key="2">
    <source>
        <dbReference type="Pfam" id="PF24237"/>
    </source>
</evidence>
<feature type="region of interest" description="Disordered" evidence="1">
    <location>
        <begin position="60"/>
        <end position="241"/>
    </location>
</feature>
<dbReference type="RefSeq" id="XP_002940818.2">
    <property type="nucleotide sequence ID" value="XM_002940772.4"/>
</dbReference>
<dbReference type="Xenbase" id="XB-GENE-5715507">
    <property type="gene designation" value="ino80e"/>
</dbReference>
<evidence type="ECO:0000313" key="3">
    <source>
        <dbReference type="EMBL" id="OCA17426.1"/>
    </source>
</evidence>
<dbReference type="PANTHER" id="PTHR21812">
    <property type="entry name" value="INO80 COMPLEX SUBUNIT E"/>
    <property type="match status" value="1"/>
</dbReference>
<evidence type="ECO:0000313" key="6">
    <source>
        <dbReference type="RefSeq" id="XP_002940818.2"/>
    </source>
</evidence>
<feature type="compositionally biased region" description="Polar residues" evidence="1">
    <location>
        <begin position="206"/>
        <end position="215"/>
    </location>
</feature>
<dbReference type="Ensembl" id="ENSXETT00000120589">
    <property type="protein sequence ID" value="ENSXETP00000107061"/>
    <property type="gene ID" value="ENSXETG00000033211"/>
</dbReference>
<dbReference type="HOGENOM" id="CLU_926053_0_0_1"/>
<evidence type="ECO:0000313" key="4">
    <source>
        <dbReference type="Ensembl" id="ENSXETP00000107061"/>
    </source>
</evidence>
<dbReference type="AlphaFoldDB" id="F6PNS9"/>
<reference evidence="3" key="3">
    <citation type="submission" date="2016-05" db="EMBL/GenBank/DDBJ databases">
        <title>WGS assembly of Xenopus tropicalis.</title>
        <authorList>
            <person name="Sessions A."/>
            <person name="Jenkins J."/>
            <person name="Mitros T."/>
            <person name="Lyons J.T."/>
            <person name="Dichmann D.S."/>
            <person name="Robert J."/>
            <person name="Harland R.M."/>
            <person name="Rokhsar D.S."/>
        </authorList>
    </citation>
    <scope>NUCLEOTIDE SEQUENCE</scope>
    <source>
        <strain evidence="3">Nigerian</strain>
    </source>
</reference>
<dbReference type="GO" id="GO:0031011">
    <property type="term" value="C:Ino80 complex"/>
    <property type="evidence" value="ECO:0000318"/>
    <property type="project" value="GO_Central"/>
</dbReference>
<feature type="compositionally biased region" description="Acidic residues" evidence="1">
    <location>
        <begin position="222"/>
        <end position="241"/>
    </location>
</feature>
<feature type="compositionally biased region" description="Basic and acidic residues" evidence="1">
    <location>
        <begin position="150"/>
        <end position="160"/>
    </location>
</feature>
<dbReference type="STRING" id="8364.ENSXETP00000023676"/>
<dbReference type="GeneID" id="100169675"/>
<reference evidence="3 4" key="2">
    <citation type="journal article" date="2010" name="Science">
        <title>The genome of the Western clawed frog Xenopus tropicalis.</title>
        <authorList>
            <person name="Hellsten U."/>
            <person name="Harland R.M."/>
            <person name="Gilchrist M.J."/>
            <person name="Hendrix D."/>
            <person name="Jurka J."/>
            <person name="Kapitonov V."/>
            <person name="Ovcharenko I."/>
            <person name="Putnam N.H."/>
            <person name="Shu S."/>
            <person name="Taher L."/>
            <person name="Blitz I.L."/>
            <person name="Blumberg B."/>
            <person name="Dichmann D.S."/>
            <person name="Dubchak I."/>
            <person name="Amaya E."/>
            <person name="Detter J.C."/>
            <person name="Fletcher R."/>
            <person name="Gerhard D.S."/>
            <person name="Goodstein D."/>
            <person name="Graves T."/>
            <person name="Grigoriev I.V."/>
            <person name="Grimwood J."/>
            <person name="Kawashima T."/>
            <person name="Lindquist E."/>
            <person name="Lucas S.M."/>
            <person name="Mead P.E."/>
            <person name="Mitros T."/>
            <person name="Ogino H."/>
            <person name="Ohta Y."/>
            <person name="Poliakov A.V."/>
            <person name="Pollet N."/>
            <person name="Robert J."/>
            <person name="Salamov A."/>
            <person name="Sater A.K."/>
            <person name="Schmutz J."/>
            <person name="Terry A."/>
            <person name="Vize P.D."/>
            <person name="Warren W.C."/>
            <person name="Wells D."/>
            <person name="Wills A."/>
            <person name="Wilson R.K."/>
            <person name="Zimmerman L.B."/>
            <person name="Zorn A.M."/>
            <person name="Grainger R."/>
            <person name="Grammer T."/>
            <person name="Khokha M.K."/>
            <person name="Richardson P.M."/>
            <person name="Rokhsar D.S."/>
        </authorList>
    </citation>
    <scope>NUCLEOTIDE SEQUENCE [LARGE SCALE GENOMIC DNA]</scope>
    <source>
        <strain evidence="3 4">Nigerian</strain>
    </source>
</reference>
<dbReference type="Reactome" id="R-XTR-5689603">
    <property type="pathway name" value="UCH proteinases"/>
</dbReference>
<dbReference type="GO" id="GO:0006338">
    <property type="term" value="P:chromatin remodeling"/>
    <property type="evidence" value="ECO:0007669"/>
    <property type="project" value="InterPro"/>
</dbReference>
<name>F6PNS9_XENTR</name>
<proteinExistence type="predicted"/>
<organism evidence="3">
    <name type="scientific">Xenopus tropicalis</name>
    <name type="common">Western clawed frog</name>
    <name type="synonym">Silurana tropicalis</name>
    <dbReference type="NCBI Taxonomy" id="8364"/>
    <lineage>
        <taxon>Eukaryota</taxon>
        <taxon>Metazoa</taxon>
        <taxon>Chordata</taxon>
        <taxon>Craniata</taxon>
        <taxon>Vertebrata</taxon>
        <taxon>Euteleostomi</taxon>
        <taxon>Amphibia</taxon>
        <taxon>Batrachia</taxon>
        <taxon>Anura</taxon>
        <taxon>Pipoidea</taxon>
        <taxon>Pipidae</taxon>
        <taxon>Xenopodinae</taxon>
        <taxon>Xenopus</taxon>
        <taxon>Silurana</taxon>
    </lineage>
</organism>
<accession>F6PNS9</accession>